<feature type="transmembrane region" description="Helical" evidence="1">
    <location>
        <begin position="301"/>
        <end position="320"/>
    </location>
</feature>
<organism evidence="3 4">
    <name type="scientific">Plesiocystis pacifica SIR-1</name>
    <dbReference type="NCBI Taxonomy" id="391625"/>
    <lineage>
        <taxon>Bacteria</taxon>
        <taxon>Pseudomonadati</taxon>
        <taxon>Myxococcota</taxon>
        <taxon>Polyangia</taxon>
        <taxon>Nannocystales</taxon>
        <taxon>Nannocystaceae</taxon>
        <taxon>Plesiocystis</taxon>
    </lineage>
</organism>
<dbReference type="InterPro" id="IPR001245">
    <property type="entry name" value="Ser-Thr/Tyr_kinase_cat_dom"/>
</dbReference>
<reference evidence="3 4" key="1">
    <citation type="submission" date="2007-06" db="EMBL/GenBank/DDBJ databases">
        <authorList>
            <person name="Shimkets L."/>
            <person name="Ferriera S."/>
            <person name="Johnson J."/>
            <person name="Kravitz S."/>
            <person name="Beeson K."/>
            <person name="Sutton G."/>
            <person name="Rogers Y.-H."/>
            <person name="Friedman R."/>
            <person name="Frazier M."/>
            <person name="Venter J.C."/>
        </authorList>
    </citation>
    <scope>NUCLEOTIDE SEQUENCE [LARGE SCALE GENOMIC DNA]</scope>
    <source>
        <strain evidence="3 4">SIR-1</strain>
    </source>
</reference>
<evidence type="ECO:0000259" key="2">
    <source>
        <dbReference type="PROSITE" id="PS50011"/>
    </source>
</evidence>
<dbReference type="OrthoDB" id="9905436at2"/>
<dbReference type="InterPro" id="IPR011009">
    <property type="entry name" value="Kinase-like_dom_sf"/>
</dbReference>
<gene>
    <name evidence="3" type="ORF">PPSIR1_20484</name>
</gene>
<dbReference type="GO" id="GO:0004674">
    <property type="term" value="F:protein serine/threonine kinase activity"/>
    <property type="evidence" value="ECO:0007669"/>
    <property type="project" value="TreeGrafter"/>
</dbReference>
<dbReference type="Proteomes" id="UP000005801">
    <property type="component" value="Unassembled WGS sequence"/>
</dbReference>
<dbReference type="RefSeq" id="WP_006970822.1">
    <property type="nucleotide sequence ID" value="NZ_ABCS01000014.1"/>
</dbReference>
<keyword evidence="1" id="KW-0812">Transmembrane</keyword>
<feature type="domain" description="Protein kinase" evidence="2">
    <location>
        <begin position="37"/>
        <end position="303"/>
    </location>
</feature>
<dbReference type="STRING" id="391625.PPSIR1_20484"/>
<dbReference type="InterPro" id="IPR000719">
    <property type="entry name" value="Prot_kinase_dom"/>
</dbReference>
<proteinExistence type="predicted"/>
<accession>A6G273</accession>
<dbReference type="Gene3D" id="3.30.200.20">
    <property type="entry name" value="Phosphorylase Kinase, domain 1"/>
    <property type="match status" value="1"/>
</dbReference>
<comment type="caution">
    <text evidence="3">The sequence shown here is derived from an EMBL/GenBank/DDBJ whole genome shotgun (WGS) entry which is preliminary data.</text>
</comment>
<dbReference type="GO" id="GO:0005524">
    <property type="term" value="F:ATP binding"/>
    <property type="evidence" value="ECO:0007669"/>
    <property type="project" value="InterPro"/>
</dbReference>
<keyword evidence="1" id="KW-0472">Membrane</keyword>
<protein>
    <recommendedName>
        <fullName evidence="2">Protein kinase domain-containing protein</fullName>
    </recommendedName>
</protein>
<dbReference type="EMBL" id="ABCS01000014">
    <property type="protein sequence ID" value="EDM80042.1"/>
    <property type="molecule type" value="Genomic_DNA"/>
</dbReference>
<name>A6G273_9BACT</name>
<dbReference type="eggNOG" id="COG0515">
    <property type="taxonomic scope" value="Bacteria"/>
</dbReference>
<evidence type="ECO:0000313" key="4">
    <source>
        <dbReference type="Proteomes" id="UP000005801"/>
    </source>
</evidence>
<dbReference type="PROSITE" id="PS50011">
    <property type="entry name" value="PROTEIN_KINASE_DOM"/>
    <property type="match status" value="1"/>
</dbReference>
<dbReference type="SUPFAM" id="SSF56112">
    <property type="entry name" value="Protein kinase-like (PK-like)"/>
    <property type="match status" value="1"/>
</dbReference>
<keyword evidence="1" id="KW-1133">Transmembrane helix</keyword>
<dbReference type="Pfam" id="PF07714">
    <property type="entry name" value="PK_Tyr_Ser-Thr"/>
    <property type="match status" value="1"/>
</dbReference>
<dbReference type="InterPro" id="IPR051681">
    <property type="entry name" value="Ser/Thr_Kinases-Pseudokinases"/>
</dbReference>
<dbReference type="PANTHER" id="PTHR44329">
    <property type="entry name" value="SERINE/THREONINE-PROTEIN KINASE TNNI3K-RELATED"/>
    <property type="match status" value="1"/>
</dbReference>
<evidence type="ECO:0000256" key="1">
    <source>
        <dbReference type="SAM" id="Phobius"/>
    </source>
</evidence>
<dbReference type="AlphaFoldDB" id="A6G273"/>
<sequence length="340" mass="36644">MDAQRTLEPEFAHLPHRPAASFARASEGLSSLAGRRYSRMRRVSGGGGMELYQVEDELLGRGLTLGLLHHACHDEAAVASLEGEARMLARIDHPRVVHLLDYAMLGHERCLVLSRVGEYDLKQYLGRRRTSEAERLAVLLQAAEGLAGAHAAGVLHGNVNAAAVRVDDEGRVQLVHFELARLLDPEPGAWERNQPCFAGDPATMAPEAHQHGRRDALTDQYSFCVVAWEALTGARPPADADAAARTRGAPAILAVLARGLRREPSERWPDMNTLIRAMRQARTKGAIGRPRTLRRGSGRRAILGLLTLLAVAALSLHAGLARAAAPDNLALAAPSVAPGH</sequence>
<evidence type="ECO:0000313" key="3">
    <source>
        <dbReference type="EMBL" id="EDM80042.1"/>
    </source>
</evidence>
<dbReference type="Gene3D" id="1.10.510.10">
    <property type="entry name" value="Transferase(Phosphotransferase) domain 1"/>
    <property type="match status" value="1"/>
</dbReference>
<keyword evidence="4" id="KW-1185">Reference proteome</keyword>